<feature type="signal peptide" evidence="1">
    <location>
        <begin position="1"/>
        <end position="21"/>
    </location>
</feature>
<keyword evidence="3" id="KW-1185">Reference proteome</keyword>
<keyword evidence="1" id="KW-0732">Signal</keyword>
<reference evidence="2 3" key="1">
    <citation type="submission" date="2020-03" db="EMBL/GenBank/DDBJ databases">
        <title>Draft genome sequence of environmentally isolated violet-colored cultures.</title>
        <authorList>
            <person name="Wilson H.S."/>
        </authorList>
    </citation>
    <scope>NUCLEOTIDE SEQUENCE [LARGE SCALE GENOMIC DNA]</scope>
    <source>
        <strain evidence="2 3">HSC-16F04</strain>
    </source>
</reference>
<evidence type="ECO:0008006" key="4">
    <source>
        <dbReference type="Google" id="ProtNLM"/>
    </source>
</evidence>
<dbReference type="EMBL" id="JAAOLX010000021">
    <property type="protein sequence ID" value="NHQ88669.1"/>
    <property type="molecule type" value="Genomic_DNA"/>
</dbReference>
<organism evidence="2 3">
    <name type="scientific">Iodobacter violaceini</name>
    <dbReference type="NCBI Taxonomy" id="3044271"/>
    <lineage>
        <taxon>Bacteria</taxon>
        <taxon>Pseudomonadati</taxon>
        <taxon>Pseudomonadota</taxon>
        <taxon>Betaproteobacteria</taxon>
        <taxon>Neisseriales</taxon>
        <taxon>Chitinibacteraceae</taxon>
        <taxon>Iodobacter</taxon>
    </lineage>
</organism>
<comment type="caution">
    <text evidence="2">The sequence shown here is derived from an EMBL/GenBank/DDBJ whole genome shotgun (WGS) entry which is preliminary data.</text>
</comment>
<dbReference type="RefSeq" id="WP_166830504.1">
    <property type="nucleotide sequence ID" value="NZ_JAAOLX010000021.1"/>
</dbReference>
<evidence type="ECO:0000313" key="3">
    <source>
        <dbReference type="Proteomes" id="UP000712570"/>
    </source>
</evidence>
<evidence type="ECO:0000313" key="2">
    <source>
        <dbReference type="EMBL" id="NHQ88669.1"/>
    </source>
</evidence>
<gene>
    <name evidence="2" type="ORF">HA050_21455</name>
</gene>
<feature type="chain" id="PRO_5046364081" description="Lipoprotein" evidence="1">
    <location>
        <begin position="22"/>
        <end position="439"/>
    </location>
</feature>
<evidence type="ECO:0000256" key="1">
    <source>
        <dbReference type="SAM" id="SignalP"/>
    </source>
</evidence>
<name>A0ABX0L324_9NEIS</name>
<accession>A0ABX0L324</accession>
<dbReference type="PROSITE" id="PS51257">
    <property type="entry name" value="PROKAR_LIPOPROTEIN"/>
    <property type="match status" value="1"/>
</dbReference>
<protein>
    <recommendedName>
        <fullName evidence="4">Lipoprotein</fullName>
    </recommendedName>
</protein>
<proteinExistence type="predicted"/>
<sequence>MKKTPYSAMALAVSAALVLVACGGSGDDASSTTSTPVVSVDPAKETLGQCIASLPADLKASDTSESDLAVFTWDGLKKIDWSGKGNFKEGWTGGSFKHDYDVSAKPVNIEGESVLQTTSEYVINEDLTDTYSKTKYPLTVAAEEYRSPDGKKMLGWGEVATEQNGEVNYWQKRRVAANATTEFSINDLVKDQPKNIEYTRKVTISWLKGTGTDSIKSEYRFLGREKIETKLGVLEACVSQEKTNVVYKDDKDSSVSSWTEKRWHIPKLGYVKRETIDQTFDPNSKALTFEEKRTYDIVGARKSGKRYGSYDMWTGVLTGQQSNAVPEFSRCNYSVAGSTTGFLWLFKPEANGKGTYRVWDGSKIADIAVNYPGKIALNNFKSEQFNNDSGTGLITWSQDLTLDISSKLLSGTYTRTEKRNGPPECTGVYPYSAKGTKVF</sequence>
<dbReference type="Proteomes" id="UP000712570">
    <property type="component" value="Unassembled WGS sequence"/>
</dbReference>